<sequence length="57" mass="6462">MEDNQKGENDYLNHRHNPVAAVEEGNSSPRTRVVMLSVTNYRMGTAPFVLLSHFLFA</sequence>
<proteinExistence type="predicted"/>
<name>A0A6A4QLW1_LUPAL</name>
<evidence type="ECO:0000313" key="3">
    <source>
        <dbReference type="Proteomes" id="UP000447434"/>
    </source>
</evidence>
<dbReference type="EMBL" id="WOCE01000004">
    <property type="protein sequence ID" value="KAE9615605.1"/>
    <property type="molecule type" value="Genomic_DNA"/>
</dbReference>
<dbReference type="AlphaFoldDB" id="A0A6A4QLW1"/>
<evidence type="ECO:0000313" key="2">
    <source>
        <dbReference type="EMBL" id="KAE9615605.1"/>
    </source>
</evidence>
<reference evidence="3" key="1">
    <citation type="journal article" date="2020" name="Nat. Commun.">
        <title>Genome sequence of the cluster root forming white lupin.</title>
        <authorList>
            <person name="Hufnagel B."/>
            <person name="Marques A."/>
            <person name="Soriano A."/>
            <person name="Marques L."/>
            <person name="Divol F."/>
            <person name="Doumas P."/>
            <person name="Sallet E."/>
            <person name="Mancinotti D."/>
            <person name="Carrere S."/>
            <person name="Marande W."/>
            <person name="Arribat S."/>
            <person name="Keller J."/>
            <person name="Huneau C."/>
            <person name="Blein T."/>
            <person name="Aime D."/>
            <person name="Laguerre M."/>
            <person name="Taylor J."/>
            <person name="Schubert V."/>
            <person name="Nelson M."/>
            <person name="Geu-Flores F."/>
            <person name="Crespi M."/>
            <person name="Gallardo-Guerrero K."/>
            <person name="Delaux P.-M."/>
            <person name="Salse J."/>
            <person name="Berges H."/>
            <person name="Guyot R."/>
            <person name="Gouzy J."/>
            <person name="Peret B."/>
        </authorList>
    </citation>
    <scope>NUCLEOTIDE SEQUENCE [LARGE SCALE GENOMIC DNA]</scope>
    <source>
        <strain evidence="3">cv. Amiga</strain>
    </source>
</reference>
<dbReference type="Proteomes" id="UP000447434">
    <property type="component" value="Chromosome 4"/>
</dbReference>
<accession>A0A6A4QLW1</accession>
<feature type="compositionally biased region" description="Basic and acidic residues" evidence="1">
    <location>
        <begin position="1"/>
        <end position="13"/>
    </location>
</feature>
<feature type="region of interest" description="Disordered" evidence="1">
    <location>
        <begin position="1"/>
        <end position="26"/>
    </location>
</feature>
<keyword evidence="3" id="KW-1185">Reference proteome</keyword>
<organism evidence="2 3">
    <name type="scientific">Lupinus albus</name>
    <name type="common">White lupine</name>
    <name type="synonym">Lupinus termis</name>
    <dbReference type="NCBI Taxonomy" id="3870"/>
    <lineage>
        <taxon>Eukaryota</taxon>
        <taxon>Viridiplantae</taxon>
        <taxon>Streptophyta</taxon>
        <taxon>Embryophyta</taxon>
        <taxon>Tracheophyta</taxon>
        <taxon>Spermatophyta</taxon>
        <taxon>Magnoliopsida</taxon>
        <taxon>eudicotyledons</taxon>
        <taxon>Gunneridae</taxon>
        <taxon>Pentapetalae</taxon>
        <taxon>rosids</taxon>
        <taxon>fabids</taxon>
        <taxon>Fabales</taxon>
        <taxon>Fabaceae</taxon>
        <taxon>Papilionoideae</taxon>
        <taxon>50 kb inversion clade</taxon>
        <taxon>genistoids sensu lato</taxon>
        <taxon>core genistoids</taxon>
        <taxon>Genisteae</taxon>
        <taxon>Lupinus</taxon>
    </lineage>
</organism>
<evidence type="ECO:0000256" key="1">
    <source>
        <dbReference type="SAM" id="MobiDB-lite"/>
    </source>
</evidence>
<comment type="caution">
    <text evidence="2">The sequence shown here is derived from an EMBL/GenBank/DDBJ whole genome shotgun (WGS) entry which is preliminary data.</text>
</comment>
<gene>
    <name evidence="2" type="ORF">Lalb_Chr04g0257131</name>
</gene>
<protein>
    <submittedName>
        <fullName evidence="2">Uncharacterized protein</fullName>
    </submittedName>
</protein>